<dbReference type="InterPro" id="IPR013943">
    <property type="entry name" value="Pet127"/>
</dbReference>
<name>A0A152A6X7_TIELA</name>
<proteinExistence type="predicted"/>
<dbReference type="PANTHER" id="PTHR31014">
    <property type="entry name" value="MITOCHONDRIAL TRANSLATION SYSTEM COMPONENT PET127-RELATED"/>
    <property type="match status" value="1"/>
</dbReference>
<reference evidence="2 3" key="1">
    <citation type="submission" date="2015-12" db="EMBL/GenBank/DDBJ databases">
        <title>Dictyostelia acquired genes for synthesis and detection of signals that induce cell-type specialization by lateral gene transfer from prokaryotes.</title>
        <authorList>
            <person name="Gloeckner G."/>
            <person name="Schaap P."/>
        </authorList>
    </citation>
    <scope>NUCLEOTIDE SEQUENCE [LARGE SCALE GENOMIC DNA]</scope>
    <source>
        <strain evidence="2 3">TK</strain>
    </source>
</reference>
<dbReference type="AlphaFoldDB" id="A0A152A6X7"/>
<dbReference type="Pfam" id="PF08634">
    <property type="entry name" value="Pet127"/>
    <property type="match status" value="1"/>
</dbReference>
<sequence length="709" mass="80788">MLRIQKCNRIFNGYFRLYTTKSSSPTTSSDSIDIKQSSKSTTEKSKLEKKDFEKVLLNVLDKNDYNQSKDNVDSNQQKPKKSSTKTTSFTKEAIKSSYIKVKNGKNSNRDPMNIFTPKDKSKGNSLKSFLLSTNTIKTPKEPEKTETTENKETNSNNVHSFINILEKSIQPTTSMTITPHLKDKYSSLFEDFEKEISKPSSKAPKEKDVTSGYMTRYFLDSEIFPIYVSLNDPPVQNDPSLQLLDYEDKSLTNVDALNYEQIPTLAHGLEKTIISKGVYPVNDFDGRPIFSNFLSKIHDFDQLVLPNTFMKPSSDPNLLRIASTNGMRYISSTSSITSVLTQLYLLLTRNKPVNLSCFSLDLQKEGKHNLTSSTIKPCSVFIKPVNNGKQWSIDADSGNTPVGHKILMDLGHSLEKMLTLEEHEFNEKLLKSKNPDGPQQFPDCYMYSNFGRILYRSQIDCKSSNLPGSRNTFDLKTRATTAIRMNSSDHESFLGYHLTKISGVTSSYEKEFLDIIKSGGIKYAFQARIGMMAGIFICYHNTKRIFGSEFVHLEELDRAIFWGKDMADRSFSIINTLLENLLDTITKSFNPRYQYRVVMGGIKSHTAMRIFVEEIQNGTEFESSTFTYKNAKERSAQEAKQIVNPVQMYELKLEILLNGYKVIRHLHFTPQDKVDVYYSLSQSKEPQSTILSCYASALRDTKLYKEFLG</sequence>
<gene>
    <name evidence="2" type="ORF">DLAC_00763</name>
</gene>
<evidence type="ECO:0000313" key="2">
    <source>
        <dbReference type="EMBL" id="KYR01970.1"/>
    </source>
</evidence>
<comment type="caution">
    <text evidence="2">The sequence shown here is derived from an EMBL/GenBank/DDBJ whole genome shotgun (WGS) entry which is preliminary data.</text>
</comment>
<feature type="region of interest" description="Disordered" evidence="1">
    <location>
        <begin position="100"/>
        <end position="124"/>
    </location>
</feature>
<dbReference type="OrthoDB" id="10249045at2759"/>
<evidence type="ECO:0000313" key="3">
    <source>
        <dbReference type="Proteomes" id="UP000076078"/>
    </source>
</evidence>
<keyword evidence="3" id="KW-1185">Reference proteome</keyword>
<dbReference type="PANTHER" id="PTHR31014:SF0">
    <property type="entry name" value="MITOCHONDRIAL TRANSLATION SYSTEM COMPONENT PET127-RELATED"/>
    <property type="match status" value="1"/>
</dbReference>
<dbReference type="OMA" id="KFMISQR"/>
<dbReference type="FunCoup" id="A0A152A6X7">
    <property type="interactions" value="13"/>
</dbReference>
<organism evidence="2 3">
    <name type="scientific">Tieghemostelium lacteum</name>
    <name type="common">Slime mold</name>
    <name type="synonym">Dictyostelium lacteum</name>
    <dbReference type="NCBI Taxonomy" id="361077"/>
    <lineage>
        <taxon>Eukaryota</taxon>
        <taxon>Amoebozoa</taxon>
        <taxon>Evosea</taxon>
        <taxon>Eumycetozoa</taxon>
        <taxon>Dictyostelia</taxon>
        <taxon>Dictyosteliales</taxon>
        <taxon>Raperosteliaceae</taxon>
        <taxon>Tieghemostelium</taxon>
    </lineage>
</organism>
<accession>A0A152A6X7</accession>
<dbReference type="InParanoid" id="A0A152A6X7"/>
<evidence type="ECO:0000256" key="1">
    <source>
        <dbReference type="SAM" id="MobiDB-lite"/>
    </source>
</evidence>
<feature type="region of interest" description="Disordered" evidence="1">
    <location>
        <begin position="63"/>
        <end position="88"/>
    </location>
</feature>
<protein>
    <submittedName>
        <fullName evidence="2">Uncharacterized protein</fullName>
    </submittedName>
</protein>
<dbReference type="Proteomes" id="UP000076078">
    <property type="component" value="Unassembled WGS sequence"/>
</dbReference>
<dbReference type="GO" id="GO:0000964">
    <property type="term" value="P:mitochondrial RNA 5'-end processing"/>
    <property type="evidence" value="ECO:0007669"/>
    <property type="project" value="TreeGrafter"/>
</dbReference>
<dbReference type="GO" id="GO:0005740">
    <property type="term" value="C:mitochondrial envelope"/>
    <property type="evidence" value="ECO:0007669"/>
    <property type="project" value="TreeGrafter"/>
</dbReference>
<feature type="compositionally biased region" description="Polar residues" evidence="1">
    <location>
        <begin position="65"/>
        <end position="77"/>
    </location>
</feature>
<feature type="compositionally biased region" description="Low complexity" evidence="1">
    <location>
        <begin position="21"/>
        <end position="40"/>
    </location>
</feature>
<dbReference type="STRING" id="361077.A0A152A6X7"/>
<dbReference type="EMBL" id="LODT01000004">
    <property type="protein sequence ID" value="KYR01970.1"/>
    <property type="molecule type" value="Genomic_DNA"/>
</dbReference>
<feature type="region of interest" description="Disordered" evidence="1">
    <location>
        <begin position="21"/>
        <end position="48"/>
    </location>
</feature>